<organism evidence="2 3">
    <name type="scientific">Acidisphaera rubrifaciens HS-AP3</name>
    <dbReference type="NCBI Taxonomy" id="1231350"/>
    <lineage>
        <taxon>Bacteria</taxon>
        <taxon>Pseudomonadati</taxon>
        <taxon>Pseudomonadota</taxon>
        <taxon>Alphaproteobacteria</taxon>
        <taxon>Acetobacterales</taxon>
        <taxon>Acetobacteraceae</taxon>
        <taxon>Acidisphaera</taxon>
    </lineage>
</organism>
<dbReference type="Pfam" id="PF10502">
    <property type="entry name" value="Peptidase_S26"/>
    <property type="match status" value="1"/>
</dbReference>
<evidence type="ECO:0000313" key="3">
    <source>
        <dbReference type="Proteomes" id="UP000032680"/>
    </source>
</evidence>
<dbReference type="MEROPS" id="S26.014"/>
<protein>
    <submittedName>
        <fullName evidence="2">Conjugal transfer protein TraF</fullName>
    </submittedName>
</protein>
<dbReference type="InterPro" id="IPR036286">
    <property type="entry name" value="LexA/Signal_pep-like_sf"/>
</dbReference>
<reference evidence="2 3" key="1">
    <citation type="submission" date="2012-11" db="EMBL/GenBank/DDBJ databases">
        <title>Whole genome sequence of Acidisphaera rubrifaciens HS-AP3.</title>
        <authorList>
            <person name="Azuma Y."/>
            <person name="Higashiura N."/>
            <person name="Hirakawa H."/>
            <person name="Matsushita K."/>
        </authorList>
    </citation>
    <scope>NUCLEOTIDE SEQUENCE [LARGE SCALE GENOMIC DNA]</scope>
    <source>
        <strain evidence="2 3">HS-AP3</strain>
    </source>
</reference>
<keyword evidence="3" id="KW-1185">Reference proteome</keyword>
<accession>A0A0D6P3A5</accession>
<dbReference type="OrthoDB" id="5360818at2"/>
<dbReference type="GO" id="GO:0006465">
    <property type="term" value="P:signal peptide processing"/>
    <property type="evidence" value="ECO:0007669"/>
    <property type="project" value="InterPro"/>
</dbReference>
<dbReference type="Gene3D" id="2.10.109.10">
    <property type="entry name" value="Umud Fragment, subunit A"/>
    <property type="match status" value="1"/>
</dbReference>
<dbReference type="EMBL" id="BANB01000009">
    <property type="protein sequence ID" value="GAN75821.1"/>
    <property type="molecule type" value="Genomic_DNA"/>
</dbReference>
<name>A0A0D6P3A5_9PROT</name>
<dbReference type="AlphaFoldDB" id="A0A0D6P3A5"/>
<proteinExistence type="predicted"/>
<feature type="domain" description="Peptidase S26" evidence="1">
    <location>
        <begin position="7"/>
        <end position="165"/>
    </location>
</feature>
<dbReference type="RefSeq" id="WP_048859563.1">
    <property type="nucleotide sequence ID" value="NZ_BANB01000009.1"/>
</dbReference>
<evidence type="ECO:0000313" key="2">
    <source>
        <dbReference type="EMBL" id="GAN75821.1"/>
    </source>
</evidence>
<dbReference type="GO" id="GO:0004252">
    <property type="term" value="F:serine-type endopeptidase activity"/>
    <property type="evidence" value="ECO:0007669"/>
    <property type="project" value="InterPro"/>
</dbReference>
<dbReference type="Proteomes" id="UP000032680">
    <property type="component" value="Unassembled WGS sequence"/>
</dbReference>
<gene>
    <name evidence="2" type="ORF">Asru_0009_14</name>
</gene>
<dbReference type="SUPFAM" id="SSF51306">
    <property type="entry name" value="LexA/Signal peptidase"/>
    <property type="match status" value="1"/>
</dbReference>
<sequence>MTRKRWSIFASLIALAAATTLVIRPRPLLIWNVSASVPIGFYAIESAGQLHVTELVAVDPPPELASFLAERRYLPRGVPMLKRILALPGQIVCRAGRTVSVDGIAMGEALDSDSQRRPLPVWQGCQRVPTDSIFLMNRGSAHSFDGRYFGLLPASTIVGRAVPLWTHEED</sequence>
<evidence type="ECO:0000259" key="1">
    <source>
        <dbReference type="Pfam" id="PF10502"/>
    </source>
</evidence>
<dbReference type="InterPro" id="IPR019533">
    <property type="entry name" value="Peptidase_S26"/>
</dbReference>
<comment type="caution">
    <text evidence="2">The sequence shown here is derived from an EMBL/GenBank/DDBJ whole genome shotgun (WGS) entry which is preliminary data.</text>
</comment>